<dbReference type="RefSeq" id="WP_131852194.1">
    <property type="nucleotide sequence ID" value="NZ_SKFH01000016.1"/>
</dbReference>
<dbReference type="Proteomes" id="UP000295164">
    <property type="component" value="Unassembled WGS sequence"/>
</dbReference>
<dbReference type="OrthoDB" id="7173027at2"/>
<evidence type="ECO:0000313" key="2">
    <source>
        <dbReference type="Proteomes" id="UP000295164"/>
    </source>
</evidence>
<keyword evidence="2" id="KW-1185">Reference proteome</keyword>
<protein>
    <submittedName>
        <fullName evidence="1">Uncharacterized protein</fullName>
    </submittedName>
</protein>
<comment type="caution">
    <text evidence="1">The sequence shown here is derived from an EMBL/GenBank/DDBJ whole genome shotgun (WGS) entry which is preliminary data.</text>
</comment>
<dbReference type="AlphaFoldDB" id="A0A4R4E363"/>
<name>A0A4R4E363_9BACT</name>
<proteinExistence type="predicted"/>
<sequence>MLIVTDAELTGYVQKKELVTLFRSFDEPDLYVSGYLLVFSTDLLLLQREDEFLLNGYSVLRRRDLEGIRCGPYEKTLHKILRAEGVLEGTFGIEPPLPPDSWPDLFRALKRRDLHVIVECEEEEEPGFFIGPVELVSLHSVGVQTYDPDGQLAGQWSIIPFENITKVTFGDRYTTVFRKYLKPPRKKKS</sequence>
<organism evidence="1 2">
    <name type="scientific">Flaviaesturariibacter aridisoli</name>
    <dbReference type="NCBI Taxonomy" id="2545761"/>
    <lineage>
        <taxon>Bacteria</taxon>
        <taxon>Pseudomonadati</taxon>
        <taxon>Bacteroidota</taxon>
        <taxon>Chitinophagia</taxon>
        <taxon>Chitinophagales</taxon>
        <taxon>Chitinophagaceae</taxon>
        <taxon>Flaviaestuariibacter</taxon>
    </lineage>
</organism>
<gene>
    <name evidence="1" type="ORF">E0486_10820</name>
</gene>
<evidence type="ECO:0000313" key="1">
    <source>
        <dbReference type="EMBL" id="TCZ70440.1"/>
    </source>
</evidence>
<dbReference type="EMBL" id="SKFH01000016">
    <property type="protein sequence ID" value="TCZ70440.1"/>
    <property type="molecule type" value="Genomic_DNA"/>
</dbReference>
<accession>A0A4R4E363</accession>
<reference evidence="1 2" key="1">
    <citation type="submission" date="2019-03" db="EMBL/GenBank/DDBJ databases">
        <authorList>
            <person name="Kim M.K.M."/>
        </authorList>
    </citation>
    <scope>NUCLEOTIDE SEQUENCE [LARGE SCALE GENOMIC DNA]</scope>
    <source>
        <strain evidence="1 2">17J68-15</strain>
    </source>
</reference>